<dbReference type="InterPro" id="IPR046515">
    <property type="entry name" value="DUF6693"/>
</dbReference>
<keyword evidence="1" id="KW-0812">Transmembrane</keyword>
<evidence type="ECO:0008006" key="4">
    <source>
        <dbReference type="Google" id="ProtNLM"/>
    </source>
</evidence>
<evidence type="ECO:0000313" key="3">
    <source>
        <dbReference type="Proteomes" id="UP000006786"/>
    </source>
</evidence>
<dbReference type="Pfam" id="PF20403">
    <property type="entry name" value="DUF6693"/>
    <property type="match status" value="1"/>
</dbReference>
<feature type="transmembrane region" description="Helical" evidence="1">
    <location>
        <begin position="31"/>
        <end position="58"/>
    </location>
</feature>
<dbReference type="PATRIC" id="fig|391937.3.peg.2023"/>
<dbReference type="eggNOG" id="ENOG5032WE1">
    <property type="taxonomic scope" value="Bacteria"/>
</dbReference>
<dbReference type="OrthoDB" id="6444713at2"/>
<dbReference type="STRING" id="391937.NA2_09813"/>
<dbReference type="Proteomes" id="UP000006786">
    <property type="component" value="Unassembled WGS sequence"/>
</dbReference>
<name>K2LMQ4_9HYPH</name>
<dbReference type="RefSeq" id="WP_008596542.1">
    <property type="nucleotide sequence ID" value="NZ_AMRM01000009.1"/>
</dbReference>
<organism evidence="2 3">
    <name type="scientific">Nitratireductor pacificus pht-3B</name>
    <dbReference type="NCBI Taxonomy" id="391937"/>
    <lineage>
        <taxon>Bacteria</taxon>
        <taxon>Pseudomonadati</taxon>
        <taxon>Pseudomonadota</taxon>
        <taxon>Alphaproteobacteria</taxon>
        <taxon>Hyphomicrobiales</taxon>
        <taxon>Phyllobacteriaceae</taxon>
        <taxon>Nitratireductor</taxon>
    </lineage>
</organism>
<dbReference type="EMBL" id="AMRM01000009">
    <property type="protein sequence ID" value="EKF19069.1"/>
    <property type="molecule type" value="Genomic_DNA"/>
</dbReference>
<reference evidence="2 3" key="1">
    <citation type="journal article" date="2012" name="J. Bacteriol.">
        <title>Genome Sequence of Nitratireductor pacificus Type Strain pht-3B.</title>
        <authorList>
            <person name="Lai Q."/>
            <person name="Li G."/>
            <person name="Shao Z."/>
        </authorList>
    </citation>
    <scope>NUCLEOTIDE SEQUENCE [LARGE SCALE GENOMIC DNA]</scope>
    <source>
        <strain evidence="3">pht-3B</strain>
    </source>
</reference>
<accession>K2LMQ4</accession>
<keyword evidence="3" id="KW-1185">Reference proteome</keyword>
<keyword evidence="1" id="KW-0472">Membrane</keyword>
<evidence type="ECO:0000256" key="1">
    <source>
        <dbReference type="SAM" id="Phobius"/>
    </source>
</evidence>
<keyword evidence="1" id="KW-1133">Transmembrane helix</keyword>
<comment type="caution">
    <text evidence="2">The sequence shown here is derived from an EMBL/GenBank/DDBJ whole genome shotgun (WGS) entry which is preliminary data.</text>
</comment>
<dbReference type="AlphaFoldDB" id="K2LMQ4"/>
<proteinExistence type="predicted"/>
<sequence>MTTISIVNNGQAERPSGDGVRLRCEYSIMEAIGYLVIWVVVSILTLGIGAFFAIYYFYKAIINKTYVINREGHQLARLECDLNLAEVIGHVILWIIITIVTLGIGLLFYVFRTLRLCMNKTRMVRL</sequence>
<gene>
    <name evidence="2" type="ORF">NA2_09813</name>
</gene>
<feature type="transmembrane region" description="Helical" evidence="1">
    <location>
        <begin position="91"/>
        <end position="111"/>
    </location>
</feature>
<protein>
    <recommendedName>
        <fullName evidence="4">Transmembrane protein</fullName>
    </recommendedName>
</protein>
<evidence type="ECO:0000313" key="2">
    <source>
        <dbReference type="EMBL" id="EKF19069.1"/>
    </source>
</evidence>